<proteinExistence type="predicted"/>
<organism evidence="3 4">
    <name type="scientific">Embleya hyalina</name>
    <dbReference type="NCBI Taxonomy" id="516124"/>
    <lineage>
        <taxon>Bacteria</taxon>
        <taxon>Bacillati</taxon>
        <taxon>Actinomycetota</taxon>
        <taxon>Actinomycetes</taxon>
        <taxon>Kitasatosporales</taxon>
        <taxon>Streptomycetaceae</taxon>
        <taxon>Embleya</taxon>
    </lineage>
</organism>
<dbReference type="AlphaFoldDB" id="A0A401Z341"/>
<dbReference type="GO" id="GO:0016787">
    <property type="term" value="F:hydrolase activity"/>
    <property type="evidence" value="ECO:0007669"/>
    <property type="project" value="UniProtKB-KW"/>
</dbReference>
<dbReference type="SUPFAM" id="SSF56281">
    <property type="entry name" value="Metallo-hydrolase/oxidoreductase"/>
    <property type="match status" value="1"/>
</dbReference>
<dbReference type="EMBL" id="BIFH01000047">
    <property type="protein sequence ID" value="GCE01315.1"/>
    <property type="molecule type" value="Genomic_DNA"/>
</dbReference>
<dbReference type="InterPro" id="IPR036866">
    <property type="entry name" value="RibonucZ/Hydroxyglut_hydro"/>
</dbReference>
<dbReference type="InterPro" id="IPR036388">
    <property type="entry name" value="WH-like_DNA-bd_sf"/>
</dbReference>
<dbReference type="Proteomes" id="UP000286931">
    <property type="component" value="Unassembled WGS sequence"/>
</dbReference>
<accession>A0A401Z341</accession>
<protein>
    <submittedName>
        <fullName evidence="3">MBL fold metallo-hydrolase</fullName>
    </submittedName>
</protein>
<gene>
    <name evidence="3" type="primary">ampC_4</name>
    <name evidence="3" type="ORF">EHYA_09080</name>
</gene>
<dbReference type="InterPro" id="IPR001279">
    <property type="entry name" value="Metallo-B-lactamas"/>
</dbReference>
<dbReference type="Gene3D" id="3.60.15.10">
    <property type="entry name" value="Ribonuclease Z/Hydroxyacylglutathione hydrolase-like"/>
    <property type="match status" value="1"/>
</dbReference>
<evidence type="ECO:0000313" key="4">
    <source>
        <dbReference type="Proteomes" id="UP000286931"/>
    </source>
</evidence>
<sequence length="373" mass="39786">MSTASDRPIPPVPDADAAGSPAGAESRAAEPAARADAPTVADLGNGVWTVPVPIPNNPLGCTLVYVLETDAGPVLVDAGWDDPISYRALVDGLIEVGTSIEDVHGVLVTHAHPDHHGLSEKVREVSGAWIALHAADAQQVEQINGAPRAAWLRHHLEVLTLAGAPQEAIDALTALRTRSANDGTRPRLRYAVPDRELVHGELAPAPGRAVRTVWTPGHTPGHVCLHLEDGDGRLLSGDHLLPSITPHIGLYDDAEEADPLGDFLASLTRVARLPITGVLPAHEHVFADAAGRAAEVARLHEVRLAALHARLRERSLTLWQIAEGMDWNRPWARLGAQNRQLALSEAAAHLRHLVKRGRAAAEAQGDPVRYTAL</sequence>
<dbReference type="SMART" id="SM00849">
    <property type="entry name" value="Lactamase_B"/>
    <property type="match status" value="1"/>
</dbReference>
<feature type="region of interest" description="Disordered" evidence="1">
    <location>
        <begin position="1"/>
        <end position="37"/>
    </location>
</feature>
<keyword evidence="3" id="KW-0378">Hydrolase</keyword>
<dbReference type="Gene3D" id="1.10.10.10">
    <property type="entry name" value="Winged helix-like DNA-binding domain superfamily/Winged helix DNA-binding domain"/>
    <property type="match status" value="1"/>
</dbReference>
<dbReference type="InterPro" id="IPR050662">
    <property type="entry name" value="Sec-metab_biosynth-thioest"/>
</dbReference>
<name>A0A401Z341_9ACTN</name>
<evidence type="ECO:0000256" key="1">
    <source>
        <dbReference type="SAM" id="MobiDB-lite"/>
    </source>
</evidence>
<feature type="compositionally biased region" description="Low complexity" evidence="1">
    <location>
        <begin position="14"/>
        <end position="35"/>
    </location>
</feature>
<dbReference type="PANTHER" id="PTHR23131:SF4">
    <property type="entry name" value="METALLO-BETA-LACTAMASE SUPERFAMILY POTEIN"/>
    <property type="match status" value="1"/>
</dbReference>
<comment type="caution">
    <text evidence="3">The sequence shown here is derived from an EMBL/GenBank/DDBJ whole genome shotgun (WGS) entry which is preliminary data.</text>
</comment>
<evidence type="ECO:0000259" key="2">
    <source>
        <dbReference type="SMART" id="SM00849"/>
    </source>
</evidence>
<dbReference type="Pfam" id="PF00753">
    <property type="entry name" value="Lactamase_B"/>
    <property type="match status" value="1"/>
</dbReference>
<dbReference type="PANTHER" id="PTHR23131">
    <property type="entry name" value="ENDORIBONUCLEASE LACTB2"/>
    <property type="match status" value="1"/>
</dbReference>
<reference evidence="3 4" key="1">
    <citation type="submission" date="2018-12" db="EMBL/GenBank/DDBJ databases">
        <title>Draft genome sequence of Embleya hyalina NBRC 13850T.</title>
        <authorList>
            <person name="Komaki H."/>
            <person name="Hosoyama A."/>
            <person name="Kimura A."/>
            <person name="Ichikawa N."/>
            <person name="Tamura T."/>
        </authorList>
    </citation>
    <scope>NUCLEOTIDE SEQUENCE [LARGE SCALE GENOMIC DNA]</scope>
    <source>
        <strain evidence="3 4">NBRC 13850</strain>
    </source>
</reference>
<keyword evidence="4" id="KW-1185">Reference proteome</keyword>
<dbReference type="RefSeq" id="WP_246127296.1">
    <property type="nucleotide sequence ID" value="NZ_BIFH01000047.1"/>
</dbReference>
<feature type="domain" description="Metallo-beta-lactamase" evidence="2">
    <location>
        <begin position="61"/>
        <end position="282"/>
    </location>
</feature>
<evidence type="ECO:0000313" key="3">
    <source>
        <dbReference type="EMBL" id="GCE01315.1"/>
    </source>
</evidence>